<evidence type="ECO:0000259" key="11">
    <source>
        <dbReference type="PROSITE" id="PS50885"/>
    </source>
</evidence>
<dbReference type="Gene3D" id="6.10.340.10">
    <property type="match status" value="1"/>
</dbReference>
<dbReference type="Pfam" id="PF00015">
    <property type="entry name" value="MCPsignal"/>
    <property type="match status" value="1"/>
</dbReference>
<dbReference type="InterPro" id="IPR033463">
    <property type="entry name" value="sCache_3"/>
</dbReference>
<dbReference type="EMBL" id="JBHUIK010000005">
    <property type="protein sequence ID" value="MFD2216019.1"/>
    <property type="molecule type" value="Genomic_DNA"/>
</dbReference>
<dbReference type="SMART" id="SM00304">
    <property type="entry name" value="HAMP"/>
    <property type="match status" value="1"/>
</dbReference>
<accession>A0ABW5C477</accession>
<dbReference type="PANTHER" id="PTHR32089:SF112">
    <property type="entry name" value="LYSOZYME-LIKE PROTEIN-RELATED"/>
    <property type="match status" value="1"/>
</dbReference>
<comment type="similarity">
    <text evidence="7">Belongs to the methyl-accepting chemotaxis (MCP) protein family.</text>
</comment>
<name>A0ABW5C477_9BACI</name>
<reference evidence="13" key="1">
    <citation type="journal article" date="2019" name="Int. J. Syst. Evol. Microbiol.">
        <title>The Global Catalogue of Microorganisms (GCM) 10K type strain sequencing project: providing services to taxonomists for standard genome sequencing and annotation.</title>
        <authorList>
            <consortium name="The Broad Institute Genomics Platform"/>
            <consortium name="The Broad Institute Genome Sequencing Center for Infectious Disease"/>
            <person name="Wu L."/>
            <person name="Ma J."/>
        </authorList>
    </citation>
    <scope>NUCLEOTIDE SEQUENCE [LARGE SCALE GENOMIC DNA]</scope>
    <source>
        <strain evidence="13">CGMCC 1.15474</strain>
    </source>
</reference>
<dbReference type="InterPro" id="IPR029151">
    <property type="entry name" value="Sensor-like_sf"/>
</dbReference>
<evidence type="ECO:0000256" key="8">
    <source>
        <dbReference type="PROSITE-ProRule" id="PRU00284"/>
    </source>
</evidence>
<dbReference type="SMART" id="SM00283">
    <property type="entry name" value="MA"/>
    <property type="match status" value="1"/>
</dbReference>
<dbReference type="Proteomes" id="UP001597318">
    <property type="component" value="Unassembled WGS sequence"/>
</dbReference>
<dbReference type="Pfam" id="PF00672">
    <property type="entry name" value="HAMP"/>
    <property type="match status" value="1"/>
</dbReference>
<gene>
    <name evidence="12" type="ORF">ACFSKK_20230</name>
</gene>
<evidence type="ECO:0000259" key="10">
    <source>
        <dbReference type="PROSITE" id="PS50111"/>
    </source>
</evidence>
<dbReference type="InterPro" id="IPR003660">
    <property type="entry name" value="HAMP_dom"/>
</dbReference>
<evidence type="ECO:0000313" key="12">
    <source>
        <dbReference type="EMBL" id="MFD2216019.1"/>
    </source>
</evidence>
<evidence type="ECO:0000256" key="1">
    <source>
        <dbReference type="ARBA" id="ARBA00004651"/>
    </source>
</evidence>
<organism evidence="12 13">
    <name type="scientific">Metabacillus endolithicus</name>
    <dbReference type="NCBI Taxonomy" id="1535204"/>
    <lineage>
        <taxon>Bacteria</taxon>
        <taxon>Bacillati</taxon>
        <taxon>Bacillota</taxon>
        <taxon>Bacilli</taxon>
        <taxon>Bacillales</taxon>
        <taxon>Bacillaceae</taxon>
        <taxon>Metabacillus</taxon>
    </lineage>
</organism>
<comment type="subcellular location">
    <subcellularLocation>
        <location evidence="1">Cell membrane</location>
        <topology evidence="1">Multi-pass membrane protein</topology>
    </subcellularLocation>
</comment>
<dbReference type="CDD" id="cd06225">
    <property type="entry name" value="HAMP"/>
    <property type="match status" value="1"/>
</dbReference>
<dbReference type="PANTHER" id="PTHR32089">
    <property type="entry name" value="METHYL-ACCEPTING CHEMOTAXIS PROTEIN MCPB"/>
    <property type="match status" value="1"/>
</dbReference>
<dbReference type="SUPFAM" id="SSF103190">
    <property type="entry name" value="Sensory domain-like"/>
    <property type="match status" value="1"/>
</dbReference>
<dbReference type="RefSeq" id="WP_247345838.1">
    <property type="nucleotide sequence ID" value="NZ_CP095550.1"/>
</dbReference>
<keyword evidence="3 9" id="KW-0812">Transmembrane</keyword>
<comment type="caution">
    <text evidence="12">The sequence shown here is derived from an EMBL/GenBank/DDBJ whole genome shotgun (WGS) entry which is preliminary data.</text>
</comment>
<evidence type="ECO:0000256" key="2">
    <source>
        <dbReference type="ARBA" id="ARBA00022475"/>
    </source>
</evidence>
<evidence type="ECO:0000256" key="6">
    <source>
        <dbReference type="ARBA" id="ARBA00023224"/>
    </source>
</evidence>
<evidence type="ECO:0000256" key="4">
    <source>
        <dbReference type="ARBA" id="ARBA00022989"/>
    </source>
</evidence>
<keyword evidence="13" id="KW-1185">Reference proteome</keyword>
<dbReference type="SUPFAM" id="SSF58104">
    <property type="entry name" value="Methyl-accepting chemotaxis protein (MCP) signaling domain"/>
    <property type="match status" value="1"/>
</dbReference>
<dbReference type="Pfam" id="PF17202">
    <property type="entry name" value="sCache_3_3"/>
    <property type="match status" value="1"/>
</dbReference>
<keyword evidence="4 9" id="KW-1133">Transmembrane helix</keyword>
<protein>
    <submittedName>
        <fullName evidence="12">Methyl-accepting chemotaxis protein</fullName>
    </submittedName>
</protein>
<keyword evidence="6 8" id="KW-0807">Transducer</keyword>
<proteinExistence type="inferred from homology"/>
<feature type="transmembrane region" description="Helical" evidence="9">
    <location>
        <begin position="185"/>
        <end position="204"/>
    </location>
</feature>
<evidence type="ECO:0000256" key="3">
    <source>
        <dbReference type="ARBA" id="ARBA00022692"/>
    </source>
</evidence>
<evidence type="ECO:0000313" key="13">
    <source>
        <dbReference type="Proteomes" id="UP001597318"/>
    </source>
</evidence>
<evidence type="ECO:0000256" key="7">
    <source>
        <dbReference type="ARBA" id="ARBA00029447"/>
    </source>
</evidence>
<feature type="transmembrane region" description="Helical" evidence="9">
    <location>
        <begin position="12"/>
        <end position="32"/>
    </location>
</feature>
<sequence length="563" mass="60798">MKLGVKGKLTLWFLILFLIGTSILIFQSVYTVKKEVLDLAEENLNSDLKVAKGLIDQQYPGEWTIKGNELYKGDTKVNDNEEIVDSIGELTSNAVTVFQGDTRVTTNVKDEAGKRAVGTKVSDAVAAVTLAKGETYIGEANVVGKNLVTVYEPIKNHAGEIIGMLFVGHSTEAYETMTSNFQFQLLVEGIVALIVIALIMWWVIHRQIQPLQKMTALSKQIADGDLTGNEINTKLNDEIGELSQSINLMKTNLKNLISKVIETADQTAATSEELSASADVTGEMSSQIASTTTEIAAGVSKQSSEANNILIKMKETASHVEVGGQIIDGTLDLARRSTTEAGQGNTAINEAIQHLGKVTNTVEFATESIQKLGKRSEEIGSIITVISDISNQTNLLALNAAIEAARAGENGKGFAVVADEVRKLAEQSNTAANQITTLIEDIQSETKVTVNTMETNLVSVKEQVGLIEKGGESLHKIVFNVKETEQGVTKVKDIFLELRNYTSSVLDSIEKVTEVIEASAALSEEAAASTEEQSATIEEVSESARELAKMAEQLKQELTVFNL</sequence>
<feature type="domain" description="HAMP" evidence="11">
    <location>
        <begin position="205"/>
        <end position="258"/>
    </location>
</feature>
<feature type="domain" description="Methyl-accepting transducer" evidence="10">
    <location>
        <begin position="277"/>
        <end position="548"/>
    </location>
</feature>
<keyword evidence="2" id="KW-1003">Cell membrane</keyword>
<dbReference type="PROSITE" id="PS50885">
    <property type="entry name" value="HAMP"/>
    <property type="match status" value="1"/>
</dbReference>
<evidence type="ECO:0000256" key="9">
    <source>
        <dbReference type="SAM" id="Phobius"/>
    </source>
</evidence>
<keyword evidence="5 9" id="KW-0472">Membrane</keyword>
<dbReference type="PROSITE" id="PS50111">
    <property type="entry name" value="CHEMOTAXIS_TRANSDUC_2"/>
    <property type="match status" value="1"/>
</dbReference>
<dbReference type="Gene3D" id="1.10.287.950">
    <property type="entry name" value="Methyl-accepting chemotaxis protein"/>
    <property type="match status" value="1"/>
</dbReference>
<dbReference type="InterPro" id="IPR004089">
    <property type="entry name" value="MCPsignal_dom"/>
</dbReference>
<evidence type="ECO:0000256" key="5">
    <source>
        <dbReference type="ARBA" id="ARBA00023136"/>
    </source>
</evidence>